<evidence type="ECO:0000256" key="5">
    <source>
        <dbReference type="ARBA" id="ARBA00022679"/>
    </source>
</evidence>
<dbReference type="InterPro" id="IPR000891">
    <property type="entry name" value="PYR_CT"/>
</dbReference>
<comment type="function">
    <text evidence="1">This protein is a Fe-Mo-cofactor biosynthetic component.</text>
</comment>
<dbReference type="Gene3D" id="3.20.20.70">
    <property type="entry name" value="Aldolase class I"/>
    <property type="match status" value="1"/>
</dbReference>
<dbReference type="GO" id="GO:0004410">
    <property type="term" value="F:homocitrate synthase activity"/>
    <property type="evidence" value="ECO:0007669"/>
    <property type="project" value="UniProtKB-EC"/>
</dbReference>
<dbReference type="PANTHER" id="PTHR42880:SF1">
    <property type="entry name" value="ISOPROPYLMALATE_HOMOCITRATE_CITRAMALATE SYNTHASE FAMILY PROTEIN"/>
    <property type="match status" value="1"/>
</dbReference>
<dbReference type="EC" id="2.3.3.14" evidence="3"/>
<dbReference type="PROSITE" id="PS50991">
    <property type="entry name" value="PYR_CT"/>
    <property type="match status" value="1"/>
</dbReference>
<dbReference type="Proteomes" id="UP000054761">
    <property type="component" value="Unassembled WGS sequence"/>
</dbReference>
<dbReference type="PATRIC" id="fig|454.4.peg.2466"/>
<keyword evidence="9" id="KW-1185">Reference proteome</keyword>
<dbReference type="STRING" id="454.Lisr_2257"/>
<dbReference type="AlphaFoldDB" id="A0A0W0V701"/>
<evidence type="ECO:0000259" key="7">
    <source>
        <dbReference type="PROSITE" id="PS50991"/>
    </source>
</evidence>
<feature type="domain" description="Pyruvate carboxyltransferase" evidence="7">
    <location>
        <begin position="5"/>
        <end position="254"/>
    </location>
</feature>
<sequence>MINTIQILDVSLRDGGHRNNFDFDKESLQIILTSLDKSGIEYIEVGYRNGYVPPVECLGVAGICARDYLLFCRSLIKNSSIAIMVHPQNVTRRDLRELKECGVDLLRICVAKGQHAEACPLIDMAKEMDLKVSVNLIHISHYQPEELEAVLELIHQHQPDMTYFADSNGSLFPHHIDSIYRTYTARYPMPFGFHAHDNLGLAQANALAAIEAGVKYIDVSLSGMGKGTGNLKTEFFTAYMHAMKNRKYKLQPILVAANYVREHLNIGHEPVEMDEFIRGISDLSTTRLKQLKEGGQYSNILPD</sequence>
<comment type="caution">
    <text evidence="8">The sequence shown here is derived from an EMBL/GenBank/DDBJ whole genome shotgun (WGS) entry which is preliminary data.</text>
</comment>
<dbReference type="Pfam" id="PF00682">
    <property type="entry name" value="HMGL-like"/>
    <property type="match status" value="1"/>
</dbReference>
<evidence type="ECO:0000256" key="2">
    <source>
        <dbReference type="ARBA" id="ARBA00006154"/>
    </source>
</evidence>
<reference evidence="8 9" key="1">
    <citation type="submission" date="2015-11" db="EMBL/GenBank/DDBJ databases">
        <title>Genomic analysis of 38 Legionella species identifies large and diverse effector repertoires.</title>
        <authorList>
            <person name="Burstein D."/>
            <person name="Amaro F."/>
            <person name="Zusman T."/>
            <person name="Lifshitz Z."/>
            <person name="Cohen O."/>
            <person name="Gilbert J.A."/>
            <person name="Pupko T."/>
            <person name="Shuman H.A."/>
            <person name="Segal G."/>
        </authorList>
    </citation>
    <scope>NUCLEOTIDE SEQUENCE [LARGE SCALE GENOMIC DNA]</scope>
    <source>
        <strain evidence="8 9">Bercovier 4</strain>
    </source>
</reference>
<dbReference type="SUPFAM" id="SSF51569">
    <property type="entry name" value="Aldolase"/>
    <property type="match status" value="1"/>
</dbReference>
<dbReference type="PANTHER" id="PTHR42880">
    <property type="entry name" value="HOMOCITRATE SYNTHASE"/>
    <property type="match status" value="1"/>
</dbReference>
<evidence type="ECO:0000313" key="9">
    <source>
        <dbReference type="Proteomes" id="UP000054761"/>
    </source>
</evidence>
<keyword evidence="5" id="KW-0808">Transferase</keyword>
<dbReference type="EMBL" id="LNYH01000141">
    <property type="protein sequence ID" value="KTD15870.1"/>
    <property type="molecule type" value="Genomic_DNA"/>
</dbReference>
<evidence type="ECO:0000256" key="4">
    <source>
        <dbReference type="ARBA" id="ARBA00020735"/>
    </source>
</evidence>
<comment type="catalytic activity">
    <reaction evidence="6">
        <text>acetyl-CoA + 2-oxoglutarate + H2O = (2R)-homocitrate + CoA + H(+)</text>
        <dbReference type="Rhea" id="RHEA:12929"/>
        <dbReference type="ChEBI" id="CHEBI:15377"/>
        <dbReference type="ChEBI" id="CHEBI:15378"/>
        <dbReference type="ChEBI" id="CHEBI:16810"/>
        <dbReference type="ChEBI" id="CHEBI:57287"/>
        <dbReference type="ChEBI" id="CHEBI:57288"/>
        <dbReference type="ChEBI" id="CHEBI:58884"/>
        <dbReference type="EC" id="2.3.3.14"/>
    </reaction>
</comment>
<evidence type="ECO:0000256" key="6">
    <source>
        <dbReference type="ARBA" id="ARBA00048019"/>
    </source>
</evidence>
<evidence type="ECO:0000313" key="8">
    <source>
        <dbReference type="EMBL" id="KTD15870.1"/>
    </source>
</evidence>
<protein>
    <recommendedName>
        <fullName evidence="4">Homocitrate synthase</fullName>
        <ecNumber evidence="3">2.3.3.14</ecNumber>
    </recommendedName>
</protein>
<comment type="similarity">
    <text evidence="2">Belongs to the alpha-IPM synthase/homocitrate synthase family.</text>
</comment>
<name>A0A0W0V701_9GAMM</name>
<accession>A0A0W0V701</accession>
<proteinExistence type="inferred from homology"/>
<evidence type="ECO:0000256" key="1">
    <source>
        <dbReference type="ARBA" id="ARBA00003050"/>
    </source>
</evidence>
<organism evidence="8 9">
    <name type="scientific">Legionella israelensis</name>
    <dbReference type="NCBI Taxonomy" id="454"/>
    <lineage>
        <taxon>Bacteria</taxon>
        <taxon>Pseudomonadati</taxon>
        <taxon>Pseudomonadota</taxon>
        <taxon>Gammaproteobacteria</taxon>
        <taxon>Legionellales</taxon>
        <taxon>Legionellaceae</taxon>
        <taxon>Legionella</taxon>
    </lineage>
</organism>
<gene>
    <name evidence="8" type="ORF">Lisr_2257</name>
</gene>
<evidence type="ECO:0000256" key="3">
    <source>
        <dbReference type="ARBA" id="ARBA00012974"/>
    </source>
</evidence>
<dbReference type="InterPro" id="IPR013785">
    <property type="entry name" value="Aldolase_TIM"/>
</dbReference>